<comment type="similarity">
    <text evidence="2">Belongs to the DsbD family.</text>
</comment>
<keyword evidence="5 6" id="KW-0472">Membrane</keyword>
<feature type="transmembrane region" description="Helical" evidence="6">
    <location>
        <begin position="215"/>
        <end position="232"/>
    </location>
</feature>
<keyword evidence="9" id="KW-1185">Reference proteome</keyword>
<proteinExistence type="inferred from homology"/>
<feature type="transmembrane region" description="Helical" evidence="6">
    <location>
        <begin position="63"/>
        <end position="86"/>
    </location>
</feature>
<evidence type="ECO:0000256" key="2">
    <source>
        <dbReference type="ARBA" id="ARBA00006143"/>
    </source>
</evidence>
<dbReference type="InterPro" id="IPR051790">
    <property type="entry name" value="Cytochrome_c-biogenesis_DsbD"/>
</dbReference>
<evidence type="ECO:0000256" key="6">
    <source>
        <dbReference type="SAM" id="Phobius"/>
    </source>
</evidence>
<dbReference type="InterPro" id="IPR003834">
    <property type="entry name" value="Cyt_c_assmbl_TM_dom"/>
</dbReference>
<dbReference type="PANTHER" id="PTHR31272:SF4">
    <property type="entry name" value="CYTOCHROME C-TYPE BIOGENESIS PROTEIN HI_1454-RELATED"/>
    <property type="match status" value="1"/>
</dbReference>
<feature type="domain" description="Cytochrome C biogenesis protein transmembrane" evidence="7">
    <location>
        <begin position="15"/>
        <end position="227"/>
    </location>
</feature>
<feature type="transmembrane region" description="Helical" evidence="6">
    <location>
        <begin position="20"/>
        <end position="42"/>
    </location>
</feature>
<feature type="transmembrane region" description="Helical" evidence="6">
    <location>
        <begin position="173"/>
        <end position="195"/>
    </location>
</feature>
<keyword evidence="4 6" id="KW-1133">Transmembrane helix</keyword>
<keyword evidence="3 6" id="KW-0812">Transmembrane</keyword>
<dbReference type="RefSeq" id="WP_194505134.1">
    <property type="nucleotide sequence ID" value="NZ_JADIVZ010000016.1"/>
</dbReference>
<feature type="transmembrane region" description="Helical" evidence="6">
    <location>
        <begin position="133"/>
        <end position="161"/>
    </location>
</feature>
<evidence type="ECO:0000256" key="4">
    <source>
        <dbReference type="ARBA" id="ARBA00022989"/>
    </source>
</evidence>
<dbReference type="GO" id="GO:0016020">
    <property type="term" value="C:membrane"/>
    <property type="evidence" value="ECO:0007669"/>
    <property type="project" value="UniProtKB-SubCell"/>
</dbReference>
<dbReference type="EMBL" id="JADIVZ010000016">
    <property type="protein sequence ID" value="MBF4163873.1"/>
    <property type="molecule type" value="Genomic_DNA"/>
</dbReference>
<evidence type="ECO:0000256" key="5">
    <source>
        <dbReference type="ARBA" id="ARBA00023136"/>
    </source>
</evidence>
<feature type="transmembrane region" description="Helical" evidence="6">
    <location>
        <begin position="98"/>
        <end position="121"/>
    </location>
</feature>
<reference evidence="8" key="1">
    <citation type="submission" date="2020-11" db="EMBL/GenBank/DDBJ databases">
        <title>Nocardioides sp. CBS4Y-1, whole genome shotgun sequence.</title>
        <authorList>
            <person name="Tuo L."/>
        </authorList>
    </citation>
    <scope>NUCLEOTIDE SEQUENCE</scope>
    <source>
        <strain evidence="8">CBS4Y-1</strain>
    </source>
</reference>
<evidence type="ECO:0000313" key="9">
    <source>
        <dbReference type="Proteomes" id="UP000656804"/>
    </source>
</evidence>
<name>A0A930UZQ0_9ACTN</name>
<evidence type="ECO:0000256" key="3">
    <source>
        <dbReference type="ARBA" id="ARBA00022692"/>
    </source>
</evidence>
<protein>
    <submittedName>
        <fullName evidence="8">Cytochrome c biogenesis protein CcdA</fullName>
    </submittedName>
</protein>
<evidence type="ECO:0000256" key="1">
    <source>
        <dbReference type="ARBA" id="ARBA00004141"/>
    </source>
</evidence>
<gene>
    <name evidence="8" type="ORF">ISG29_19545</name>
</gene>
<dbReference type="AlphaFoldDB" id="A0A930UZQ0"/>
<dbReference type="Proteomes" id="UP000656804">
    <property type="component" value="Unassembled WGS sequence"/>
</dbReference>
<dbReference type="PANTHER" id="PTHR31272">
    <property type="entry name" value="CYTOCHROME C-TYPE BIOGENESIS PROTEIN HI_1454-RELATED"/>
    <property type="match status" value="1"/>
</dbReference>
<sequence length="251" mass="26354">MGDWFASTTASGSLLLAVPVAVLAGLVSFFSPCVLPLLPGYFSYATGLSGADLARGEARRGRMLAGSLLFVLGFTVVFVILGALVGSARTWLIVNKHALDIGLGVFSIVLGLAFVGLVPWLQRDVRFHRVPAVGLAAAPLLGFLFGLGWTPCIGPTLGVILGLGYDEGTAGRSALLLAFYSLGLGVPFVLAGLAWRKALGALGWVRRHQAWVTRGGGVMLVLVGVALLTGWWDVAVDWLQVHLAAYNEVSV</sequence>
<comment type="caution">
    <text evidence="8">The sequence shown here is derived from an EMBL/GenBank/DDBJ whole genome shotgun (WGS) entry which is preliminary data.</text>
</comment>
<accession>A0A930UZQ0</accession>
<evidence type="ECO:0000313" key="8">
    <source>
        <dbReference type="EMBL" id="MBF4163873.1"/>
    </source>
</evidence>
<comment type="subcellular location">
    <subcellularLocation>
        <location evidence="1">Membrane</location>
        <topology evidence="1">Multi-pass membrane protein</topology>
    </subcellularLocation>
</comment>
<dbReference type="GO" id="GO:0017004">
    <property type="term" value="P:cytochrome complex assembly"/>
    <property type="evidence" value="ECO:0007669"/>
    <property type="project" value="InterPro"/>
</dbReference>
<dbReference type="Pfam" id="PF02683">
    <property type="entry name" value="DsbD_TM"/>
    <property type="match status" value="1"/>
</dbReference>
<evidence type="ECO:0000259" key="7">
    <source>
        <dbReference type="Pfam" id="PF02683"/>
    </source>
</evidence>
<organism evidence="8 9">
    <name type="scientific">Nocardioides acrostichi</name>
    <dbReference type="NCBI Taxonomy" id="2784339"/>
    <lineage>
        <taxon>Bacteria</taxon>
        <taxon>Bacillati</taxon>
        <taxon>Actinomycetota</taxon>
        <taxon>Actinomycetes</taxon>
        <taxon>Propionibacteriales</taxon>
        <taxon>Nocardioidaceae</taxon>
        <taxon>Nocardioides</taxon>
    </lineage>
</organism>